<keyword evidence="3" id="KW-1185">Reference proteome</keyword>
<evidence type="ECO:0000313" key="3">
    <source>
        <dbReference type="Proteomes" id="UP001614391"/>
    </source>
</evidence>
<feature type="region of interest" description="Disordered" evidence="1">
    <location>
        <begin position="95"/>
        <end position="115"/>
    </location>
</feature>
<dbReference type="EMBL" id="JBITYT010000005">
    <property type="protein sequence ID" value="MFI9120341.1"/>
    <property type="molecule type" value="Genomic_DNA"/>
</dbReference>
<comment type="caution">
    <text evidence="2">The sequence shown here is derived from an EMBL/GenBank/DDBJ whole genome shotgun (WGS) entry which is preliminary data.</text>
</comment>
<accession>A0ABW8CRZ0</accession>
<dbReference type="Pfam" id="PF18944">
    <property type="entry name" value="DUF5691"/>
    <property type="match status" value="1"/>
</dbReference>
<dbReference type="InterPro" id="IPR043746">
    <property type="entry name" value="DUF5691"/>
</dbReference>
<dbReference type="RefSeq" id="WP_399614235.1">
    <property type="nucleotide sequence ID" value="NZ_JBITYT010000005.1"/>
</dbReference>
<feature type="region of interest" description="Disordered" evidence="1">
    <location>
        <begin position="1"/>
        <end position="74"/>
    </location>
</feature>
<gene>
    <name evidence="2" type="ORF">ACIGW0_13230</name>
</gene>
<reference evidence="2 3" key="1">
    <citation type="submission" date="2024-10" db="EMBL/GenBank/DDBJ databases">
        <title>The Natural Products Discovery Center: Release of the First 8490 Sequenced Strains for Exploring Actinobacteria Biosynthetic Diversity.</title>
        <authorList>
            <person name="Kalkreuter E."/>
            <person name="Kautsar S.A."/>
            <person name="Yang D."/>
            <person name="Bader C.D."/>
            <person name="Teijaro C.N."/>
            <person name="Fluegel L."/>
            <person name="Davis C.M."/>
            <person name="Simpson J.R."/>
            <person name="Lauterbach L."/>
            <person name="Steele A.D."/>
            <person name="Gui C."/>
            <person name="Meng S."/>
            <person name="Li G."/>
            <person name="Viehrig K."/>
            <person name="Ye F."/>
            <person name="Su P."/>
            <person name="Kiefer A.F."/>
            <person name="Nichols A."/>
            <person name="Cepeda A.J."/>
            <person name="Yan W."/>
            <person name="Fan B."/>
            <person name="Jiang Y."/>
            <person name="Adhikari A."/>
            <person name="Zheng C.-J."/>
            <person name="Schuster L."/>
            <person name="Cowan T.M."/>
            <person name="Smanski M.J."/>
            <person name="Chevrette M.G."/>
            <person name="De Carvalho L.P.S."/>
            <person name="Shen B."/>
        </authorList>
    </citation>
    <scope>NUCLEOTIDE SEQUENCE [LARGE SCALE GENOMIC DNA]</scope>
    <source>
        <strain evidence="2 3">NPDC053346</strain>
    </source>
</reference>
<evidence type="ECO:0000313" key="2">
    <source>
        <dbReference type="EMBL" id="MFI9120341.1"/>
    </source>
</evidence>
<protein>
    <submittedName>
        <fullName evidence="2">DUF5691 domain-containing protein</fullName>
    </submittedName>
</protein>
<dbReference type="Proteomes" id="UP001614391">
    <property type="component" value="Unassembled WGS sequence"/>
</dbReference>
<proteinExistence type="predicted"/>
<feature type="compositionally biased region" description="Low complexity" evidence="1">
    <location>
        <begin position="43"/>
        <end position="56"/>
    </location>
</feature>
<sequence length="576" mass="60261">MDTTAPDRPWEELVTSALLGTDRRTPFGPVRATGGDSREADTTDPGAAGGEATDPGATGGDAADHGTAAGAAAGGDAAGALLDAAALHTVRRRAGLRPGPAAPPPEPAPEDPRLPLPEAARRRLDQLLAGRTAPSPAGRRGAAPDLAELLPQWLALAEEHGYKAPAAALPALLDAARARTDLRPSALRFSGPRGLWLARLNPEWRFALRGTGAAGALPSPRDAEGVRALWDEGLFAERVALLTAVRNDDPAAGLALLASTWATERAEDRLMFLDSLRAGLSDADEEFLEEALADRSRNVRATAAELLSALPASALAGRMAARALTCVGLDRTADVPTIGVEAPHECDAAMQRDGVVAVPPAGRGERSWWLGRIVESAPLSCWPARFGGRSPEEIVALPVADGWRDELHAAWCRAAVRQRDADWSRALLGPPAVPPATGPGTSSLAERARLLSMLPPEERAGWVARFVAAHGLSEAFQLLGVCAVPWAEPLGEAVIDALDIAREAGGYPWSFSGVMGLAERCLAPEAAGHLEPLAARPDEAEDIVPGAGGYWSEAFRRLVSTLRLRAAIRAELAPPA</sequence>
<organism evidence="2 3">
    <name type="scientific">Streptomyces bikiniensis</name>
    <dbReference type="NCBI Taxonomy" id="1896"/>
    <lineage>
        <taxon>Bacteria</taxon>
        <taxon>Bacillati</taxon>
        <taxon>Actinomycetota</taxon>
        <taxon>Actinomycetes</taxon>
        <taxon>Kitasatosporales</taxon>
        <taxon>Streptomycetaceae</taxon>
        <taxon>Streptomyces</taxon>
    </lineage>
</organism>
<evidence type="ECO:0000256" key="1">
    <source>
        <dbReference type="SAM" id="MobiDB-lite"/>
    </source>
</evidence>
<name>A0ABW8CRZ0_STRBI</name>